<feature type="compositionally biased region" description="Basic residues" evidence="2">
    <location>
        <begin position="17"/>
        <end position="26"/>
    </location>
</feature>
<dbReference type="PANTHER" id="PTHR16284">
    <property type="entry name" value="PROTEIN CDV3 HOMOLOG"/>
    <property type="match status" value="1"/>
</dbReference>
<evidence type="ECO:0000313" key="4">
    <source>
        <dbReference type="Proteomes" id="UP001497482"/>
    </source>
</evidence>
<feature type="compositionally biased region" description="Acidic residues" evidence="2">
    <location>
        <begin position="132"/>
        <end position="141"/>
    </location>
</feature>
<organism evidence="3 4">
    <name type="scientific">Knipowitschia caucasica</name>
    <name type="common">Caucasian dwarf goby</name>
    <name type="synonym">Pomatoschistus caucasicus</name>
    <dbReference type="NCBI Taxonomy" id="637954"/>
    <lineage>
        <taxon>Eukaryota</taxon>
        <taxon>Metazoa</taxon>
        <taxon>Chordata</taxon>
        <taxon>Craniata</taxon>
        <taxon>Vertebrata</taxon>
        <taxon>Euteleostomi</taxon>
        <taxon>Actinopterygii</taxon>
        <taxon>Neopterygii</taxon>
        <taxon>Teleostei</taxon>
        <taxon>Neoteleostei</taxon>
        <taxon>Acanthomorphata</taxon>
        <taxon>Gobiaria</taxon>
        <taxon>Gobiiformes</taxon>
        <taxon>Gobioidei</taxon>
        <taxon>Gobiidae</taxon>
        <taxon>Gobiinae</taxon>
        <taxon>Knipowitschia</taxon>
    </lineage>
</organism>
<sequence>MADMPPEKSLDDFFAKRDKKKKKEKGKGKEAPAPPTTMLLKKTKKDKEKSAKNDNPDTQIEKEDEEWKEFEQREVDYSGLRLQALQITDEKEEEEYEKEEVGEDGEIILVSGDKVSGPWNKSGGAPPSAAPVEDEDDDEEVPESKPSGVYRPPGARLGTAKRTPAQGPPEIFSDTQFPSLLATAKHTETRKDREMEKTFEVVKHRTRGRDDAGGASIQHLQLDNQYAILGDNFTSDGLATEELHLLGLSAGETLTHCGPEARAQSSVCDQTPLWTQTGFAEATDD</sequence>
<evidence type="ECO:0000313" key="3">
    <source>
        <dbReference type="EMBL" id="CAL1597237.1"/>
    </source>
</evidence>
<feature type="compositionally biased region" description="Acidic residues" evidence="2">
    <location>
        <begin position="90"/>
        <end position="106"/>
    </location>
</feature>
<feature type="compositionally biased region" description="Basic and acidic residues" evidence="2">
    <location>
        <begin position="45"/>
        <end position="61"/>
    </location>
</feature>
<evidence type="ECO:0000256" key="2">
    <source>
        <dbReference type="SAM" id="MobiDB-lite"/>
    </source>
</evidence>
<reference evidence="3 4" key="1">
    <citation type="submission" date="2024-04" db="EMBL/GenBank/DDBJ databases">
        <authorList>
            <person name="Waldvogel A.-M."/>
            <person name="Schoenle A."/>
        </authorList>
    </citation>
    <scope>NUCLEOTIDE SEQUENCE [LARGE SCALE GENOMIC DNA]</scope>
</reference>
<dbReference type="AlphaFoldDB" id="A0AAV2LD05"/>
<comment type="similarity">
    <text evidence="1">Belongs to the CDV3 family.</text>
</comment>
<accession>A0AAV2LD05</accession>
<keyword evidence="4" id="KW-1185">Reference proteome</keyword>
<evidence type="ECO:0000256" key="1">
    <source>
        <dbReference type="ARBA" id="ARBA00006062"/>
    </source>
</evidence>
<dbReference type="Pfam" id="PF15359">
    <property type="entry name" value="CDV3"/>
    <property type="match status" value="1"/>
</dbReference>
<dbReference type="EMBL" id="OZ035843">
    <property type="protein sequence ID" value="CAL1597237.1"/>
    <property type="molecule type" value="Genomic_DNA"/>
</dbReference>
<dbReference type="Proteomes" id="UP001497482">
    <property type="component" value="Chromosome 21"/>
</dbReference>
<feature type="region of interest" description="Disordered" evidence="2">
    <location>
        <begin position="1"/>
        <end position="178"/>
    </location>
</feature>
<evidence type="ECO:0008006" key="5">
    <source>
        <dbReference type="Google" id="ProtNLM"/>
    </source>
</evidence>
<protein>
    <recommendedName>
        <fullName evidence="5">Protein CDV3 homolog</fullName>
    </recommendedName>
</protein>
<name>A0AAV2LD05_KNICA</name>
<dbReference type="PANTHER" id="PTHR16284:SF13">
    <property type="entry name" value="PROTEIN CDV3 HOMOLOG"/>
    <property type="match status" value="1"/>
</dbReference>
<proteinExistence type="inferred from homology"/>
<feature type="compositionally biased region" description="Basic and acidic residues" evidence="2">
    <location>
        <begin position="1"/>
        <end position="16"/>
    </location>
</feature>
<dbReference type="InterPro" id="IPR026806">
    <property type="entry name" value="CDV3"/>
</dbReference>
<dbReference type="GO" id="GO:0005737">
    <property type="term" value="C:cytoplasm"/>
    <property type="evidence" value="ECO:0007669"/>
    <property type="project" value="TreeGrafter"/>
</dbReference>
<gene>
    <name evidence="3" type="ORF">KC01_LOCUS25769</name>
</gene>